<feature type="domain" description="PilZ" evidence="1">
    <location>
        <begin position="21"/>
        <end position="110"/>
    </location>
</feature>
<dbReference type="GO" id="GO:0035438">
    <property type="term" value="F:cyclic-di-GMP binding"/>
    <property type="evidence" value="ECO:0007669"/>
    <property type="project" value="InterPro"/>
</dbReference>
<accession>A0A7W9BDA6</accession>
<sequence>MPMQLAQRLQQAQSTAWIDERRAMRRHLGLPVMMSSTHTRPSLAYMVDVSSVGCRIEGQVSFAIGSFAAIEVKGFTKFEGWVVWQRPGELGVEFAHPLPEPVVTHLEAFVH</sequence>
<gene>
    <name evidence="2" type="ORF">FHS94_001597</name>
</gene>
<proteinExistence type="predicted"/>
<protein>
    <recommendedName>
        <fullName evidence="1">PilZ domain-containing protein</fullName>
    </recommendedName>
</protein>
<dbReference type="EMBL" id="JACIJK010000004">
    <property type="protein sequence ID" value="MBB5714761.1"/>
    <property type="molecule type" value="Genomic_DNA"/>
</dbReference>
<dbReference type="AlphaFoldDB" id="A0A7W9BDA6"/>
<evidence type="ECO:0000259" key="1">
    <source>
        <dbReference type="Pfam" id="PF07238"/>
    </source>
</evidence>
<keyword evidence="3" id="KW-1185">Reference proteome</keyword>
<evidence type="ECO:0000313" key="2">
    <source>
        <dbReference type="EMBL" id="MBB5714761.1"/>
    </source>
</evidence>
<evidence type="ECO:0000313" key="3">
    <source>
        <dbReference type="Proteomes" id="UP000546200"/>
    </source>
</evidence>
<organism evidence="2 3">
    <name type="scientific">Sphingomonas aerophila</name>
    <dbReference type="NCBI Taxonomy" id="1344948"/>
    <lineage>
        <taxon>Bacteria</taxon>
        <taxon>Pseudomonadati</taxon>
        <taxon>Pseudomonadota</taxon>
        <taxon>Alphaproteobacteria</taxon>
        <taxon>Sphingomonadales</taxon>
        <taxon>Sphingomonadaceae</taxon>
        <taxon>Sphingomonas</taxon>
    </lineage>
</organism>
<dbReference type="SUPFAM" id="SSF141371">
    <property type="entry name" value="PilZ domain-like"/>
    <property type="match status" value="1"/>
</dbReference>
<reference evidence="2 3" key="1">
    <citation type="submission" date="2020-08" db="EMBL/GenBank/DDBJ databases">
        <title>Genomic Encyclopedia of Type Strains, Phase IV (KMG-IV): sequencing the most valuable type-strain genomes for metagenomic binning, comparative biology and taxonomic classification.</title>
        <authorList>
            <person name="Goeker M."/>
        </authorList>
    </citation>
    <scope>NUCLEOTIDE SEQUENCE [LARGE SCALE GENOMIC DNA]</scope>
    <source>
        <strain evidence="2 3">DSM 100044</strain>
    </source>
</reference>
<dbReference type="Pfam" id="PF07238">
    <property type="entry name" value="PilZ"/>
    <property type="match status" value="1"/>
</dbReference>
<dbReference type="Proteomes" id="UP000546200">
    <property type="component" value="Unassembled WGS sequence"/>
</dbReference>
<dbReference type="InterPro" id="IPR009875">
    <property type="entry name" value="PilZ_domain"/>
</dbReference>
<comment type="caution">
    <text evidence="2">The sequence shown here is derived from an EMBL/GenBank/DDBJ whole genome shotgun (WGS) entry which is preliminary data.</text>
</comment>
<name>A0A7W9BDA6_9SPHN</name>